<feature type="active site" description="Proton donor/acceptor" evidence="1">
    <location>
        <position position="98"/>
    </location>
</feature>
<dbReference type="AlphaFoldDB" id="V5WDA8"/>
<dbReference type="InterPro" id="IPR050275">
    <property type="entry name" value="PGM_Phosphatase"/>
</dbReference>
<reference evidence="3 4" key="1">
    <citation type="journal article" date="2015" name="Stand. Genomic Sci.">
        <title>Complete genome sequence and description of Salinispira pacifica gen. nov., sp. nov., a novel spirochaete isolated form a hypersaline microbial mat.</title>
        <authorList>
            <person name="Ben Hania W."/>
            <person name="Joseph M."/>
            <person name="Schumann P."/>
            <person name="Bunk B."/>
            <person name="Fiebig A."/>
            <person name="Sproer C."/>
            <person name="Klenk H.P."/>
            <person name="Fardeau M.L."/>
            <person name="Spring S."/>
        </authorList>
    </citation>
    <scope>NUCLEOTIDE SEQUENCE [LARGE SCALE GENOMIC DNA]</scope>
    <source>
        <strain evidence="3 4">L21-RPul-D2</strain>
    </source>
</reference>
<evidence type="ECO:0000256" key="2">
    <source>
        <dbReference type="PIRSR" id="PIRSR613078-2"/>
    </source>
</evidence>
<dbReference type="Proteomes" id="UP000018680">
    <property type="component" value="Chromosome"/>
</dbReference>
<name>V5WDA8_9SPIO</name>
<dbReference type="GO" id="GO:0016791">
    <property type="term" value="F:phosphatase activity"/>
    <property type="evidence" value="ECO:0007669"/>
    <property type="project" value="TreeGrafter"/>
</dbReference>
<dbReference type="InterPro" id="IPR013078">
    <property type="entry name" value="His_Pase_superF_clade-1"/>
</dbReference>
<keyword evidence="4" id="KW-1185">Reference proteome</keyword>
<protein>
    <submittedName>
        <fullName evidence="3">Phosphoglycerate mutase family</fullName>
    </submittedName>
</protein>
<dbReference type="HOGENOM" id="CLU_033323_9_5_12"/>
<dbReference type="PRINTS" id="PR00991">
    <property type="entry name" value="6PFRUCTKNASE"/>
</dbReference>
<organism evidence="3 4">
    <name type="scientific">Salinispira pacifica</name>
    <dbReference type="NCBI Taxonomy" id="1307761"/>
    <lineage>
        <taxon>Bacteria</taxon>
        <taxon>Pseudomonadati</taxon>
        <taxon>Spirochaetota</taxon>
        <taxon>Spirochaetia</taxon>
        <taxon>Spirochaetales</taxon>
        <taxon>Spirochaetaceae</taxon>
        <taxon>Salinispira</taxon>
    </lineage>
</organism>
<dbReference type="PANTHER" id="PTHR48100:SF44">
    <property type="entry name" value="PHOSPHATASE C1620.13-RELATED"/>
    <property type="match status" value="1"/>
</dbReference>
<dbReference type="Pfam" id="PF00300">
    <property type="entry name" value="His_Phos_1"/>
    <property type="match status" value="1"/>
</dbReference>
<gene>
    <name evidence="3" type="ORF">L21SP2_0083</name>
</gene>
<evidence type="ECO:0000313" key="4">
    <source>
        <dbReference type="Proteomes" id="UP000018680"/>
    </source>
</evidence>
<dbReference type="Gene3D" id="3.40.50.1240">
    <property type="entry name" value="Phosphoglycerate mutase-like"/>
    <property type="match status" value="1"/>
</dbReference>
<feature type="binding site" evidence="2">
    <location>
        <begin position="21"/>
        <end position="28"/>
    </location>
    <ligand>
        <name>substrate</name>
    </ligand>
</feature>
<dbReference type="GO" id="GO:0005524">
    <property type="term" value="F:ATP binding"/>
    <property type="evidence" value="ECO:0007669"/>
    <property type="project" value="InterPro"/>
</dbReference>
<dbReference type="eggNOG" id="COG0406">
    <property type="taxonomic scope" value="Bacteria"/>
</dbReference>
<dbReference type="CDD" id="cd07067">
    <property type="entry name" value="HP_PGM_like"/>
    <property type="match status" value="1"/>
</dbReference>
<dbReference type="GO" id="GO:0006003">
    <property type="term" value="P:fructose 2,6-bisphosphate metabolic process"/>
    <property type="evidence" value="ECO:0007669"/>
    <property type="project" value="InterPro"/>
</dbReference>
<feature type="binding site" evidence="2">
    <location>
        <position position="71"/>
    </location>
    <ligand>
        <name>substrate</name>
    </ligand>
</feature>
<sequence>MHRNPIPFESIKEKTHFYFLRHGESEGNRKRMIQGHVDLPLTSLGRDHARSAGLYFQEKGLDAILSSPLSRALETAEIVAGHNNVDAGNIIRRDALKELDTGIFSGLTFDEIQSQYPEEWNSFQHHSWEAVPSAERLHQLMERGFSVWNEMIELANRGNRRILSVSHGGLIQWIYKLSFSDRWENWLPVIRTGNCGIYHLAVTPVPGDESTQGPGYYSEWVRINHLPY</sequence>
<feature type="active site" description="Tele-phosphohistidine intermediate" evidence="1">
    <location>
        <position position="22"/>
    </location>
</feature>
<dbReference type="KEGG" id="slr:L21SP2_0083"/>
<dbReference type="SUPFAM" id="SSF53254">
    <property type="entry name" value="Phosphoglycerate mutase-like"/>
    <property type="match status" value="1"/>
</dbReference>
<dbReference type="InterPro" id="IPR029033">
    <property type="entry name" value="His_PPase_superfam"/>
</dbReference>
<dbReference type="EMBL" id="CP006939">
    <property type="protein sequence ID" value="AHC13529.1"/>
    <property type="molecule type" value="Genomic_DNA"/>
</dbReference>
<dbReference type="InterPro" id="IPR003094">
    <property type="entry name" value="6Pfruct_kin"/>
</dbReference>
<evidence type="ECO:0000313" key="3">
    <source>
        <dbReference type="EMBL" id="AHC13529.1"/>
    </source>
</evidence>
<proteinExistence type="predicted"/>
<dbReference type="RefSeq" id="WP_024266462.1">
    <property type="nucleotide sequence ID" value="NC_023035.1"/>
</dbReference>
<dbReference type="GO" id="GO:0005829">
    <property type="term" value="C:cytosol"/>
    <property type="evidence" value="ECO:0007669"/>
    <property type="project" value="TreeGrafter"/>
</dbReference>
<dbReference type="PANTHER" id="PTHR48100">
    <property type="entry name" value="BROAD-SPECIFICITY PHOSPHATASE YOR283W-RELATED"/>
    <property type="match status" value="1"/>
</dbReference>
<accession>V5WDA8</accession>
<evidence type="ECO:0000256" key="1">
    <source>
        <dbReference type="PIRSR" id="PIRSR613078-1"/>
    </source>
</evidence>
<dbReference type="STRING" id="1307761.L21SP2_0083"/>
<dbReference type="OrthoDB" id="9781415at2"/>
<dbReference type="SMART" id="SM00855">
    <property type="entry name" value="PGAM"/>
    <property type="match status" value="1"/>
</dbReference>